<evidence type="ECO:0000259" key="3">
    <source>
        <dbReference type="Pfam" id="PF13439"/>
    </source>
</evidence>
<dbReference type="Proteomes" id="UP000753908">
    <property type="component" value="Unassembled WGS sequence"/>
</dbReference>
<dbReference type="SUPFAM" id="SSF53756">
    <property type="entry name" value="UDP-Glycosyltransferase/glycogen phosphorylase"/>
    <property type="match status" value="1"/>
</dbReference>
<comment type="caution">
    <text evidence="4">The sequence shown here is derived from an EMBL/GenBank/DDBJ whole genome shotgun (WGS) entry which is preliminary data.</text>
</comment>
<protein>
    <submittedName>
        <fullName evidence="4">MSMEG_0565 family glycosyltransferase</fullName>
    </submittedName>
</protein>
<dbReference type="NCBIfam" id="TIGR04047">
    <property type="entry name" value="MSMEG_0565_glyc"/>
    <property type="match status" value="1"/>
</dbReference>
<dbReference type="InterPro" id="IPR023986">
    <property type="entry name" value="GlycosylTfrase_MSMEG0565"/>
</dbReference>
<dbReference type="InterPro" id="IPR028098">
    <property type="entry name" value="Glyco_trans_4-like_N"/>
</dbReference>
<feature type="domain" description="Glycosyltransferase subfamily 4-like N-terminal" evidence="3">
    <location>
        <begin position="29"/>
        <end position="188"/>
    </location>
</feature>
<dbReference type="Pfam" id="PF13439">
    <property type="entry name" value="Glyco_transf_4"/>
    <property type="match status" value="1"/>
</dbReference>
<reference evidence="4" key="1">
    <citation type="submission" date="2021-05" db="EMBL/GenBank/DDBJ databases">
        <authorList>
            <person name="Pietrasiak N."/>
            <person name="Ward R."/>
            <person name="Stajich J.E."/>
            <person name="Kurbessoian T."/>
        </authorList>
    </citation>
    <scope>NUCLEOTIDE SEQUENCE</scope>
    <source>
        <strain evidence="4">CPER-KK1</strain>
    </source>
</reference>
<feature type="domain" description="Glycosyl transferase family 1" evidence="2">
    <location>
        <begin position="205"/>
        <end position="367"/>
    </location>
</feature>
<dbReference type="AlphaFoldDB" id="A0A951PQL4"/>
<dbReference type="Gene3D" id="3.40.50.2000">
    <property type="entry name" value="Glycogen Phosphorylase B"/>
    <property type="match status" value="2"/>
</dbReference>
<evidence type="ECO:0000256" key="1">
    <source>
        <dbReference type="ARBA" id="ARBA00022679"/>
    </source>
</evidence>
<evidence type="ECO:0000313" key="4">
    <source>
        <dbReference type="EMBL" id="MBW4548395.1"/>
    </source>
</evidence>
<sequence length="402" mass="44881">MIESIKAVPCVPQPTQLRIALLTYSTKPRGSVIHTLELAEALQALGHHVCVYALDKDGKGFDRDLSYEYQSIPAQLAPIDIDALIGQRIQEFVDYLSQSEQSYDYYHAQDCISANALAILRQRQHIPHFIRTVHHIEDFSSPYLQQCQERSIREADFCLCVSDRTQAELQQHYKINAPRVINGVNTQRFSPINNGSEAMLKERLGLDGSPIYLSVGGIEPRKNSIKLLQAFAEVLADYPQAQLAIAGGATLFDYQPYRDEFFALAQRLGVPIGKSLILPGVIAEAELSALYRIADAFVFPSVKEGWGLVVLEAIASGIPIITSNQSPFTEFLLETQALLVNPDSPNAIAQAMRSITQPELAHSLVQQSQSILSRYTWEASAELHLHHYQQRLTYSQSLNNYA</sequence>
<evidence type="ECO:0000313" key="5">
    <source>
        <dbReference type="Proteomes" id="UP000753908"/>
    </source>
</evidence>
<dbReference type="CDD" id="cd03801">
    <property type="entry name" value="GT4_PimA-like"/>
    <property type="match status" value="1"/>
</dbReference>
<reference evidence="4" key="2">
    <citation type="journal article" date="2022" name="Microbiol. Resour. Announc.">
        <title>Metagenome Sequencing to Explore Phylogenomics of Terrestrial Cyanobacteria.</title>
        <authorList>
            <person name="Ward R.D."/>
            <person name="Stajich J.E."/>
            <person name="Johansen J.R."/>
            <person name="Huntemann M."/>
            <person name="Clum A."/>
            <person name="Foster B."/>
            <person name="Foster B."/>
            <person name="Roux S."/>
            <person name="Palaniappan K."/>
            <person name="Varghese N."/>
            <person name="Mukherjee S."/>
            <person name="Reddy T.B.K."/>
            <person name="Daum C."/>
            <person name="Copeland A."/>
            <person name="Chen I.A."/>
            <person name="Ivanova N.N."/>
            <person name="Kyrpides N.C."/>
            <person name="Shapiro N."/>
            <person name="Eloe-Fadrosh E.A."/>
            <person name="Pietrasiak N."/>
        </authorList>
    </citation>
    <scope>NUCLEOTIDE SEQUENCE</scope>
    <source>
        <strain evidence="4">CPER-KK1</strain>
    </source>
</reference>
<gene>
    <name evidence="4" type="ORF">KME25_28755</name>
</gene>
<accession>A0A951PQL4</accession>
<proteinExistence type="predicted"/>
<evidence type="ECO:0000259" key="2">
    <source>
        <dbReference type="Pfam" id="PF00534"/>
    </source>
</evidence>
<dbReference type="PANTHER" id="PTHR46401">
    <property type="entry name" value="GLYCOSYLTRANSFERASE WBBK-RELATED"/>
    <property type="match status" value="1"/>
</dbReference>
<dbReference type="Pfam" id="PF00534">
    <property type="entry name" value="Glycos_transf_1"/>
    <property type="match status" value="1"/>
</dbReference>
<dbReference type="PANTHER" id="PTHR46401:SF2">
    <property type="entry name" value="GLYCOSYLTRANSFERASE WBBK-RELATED"/>
    <property type="match status" value="1"/>
</dbReference>
<dbReference type="EMBL" id="JAHHIF010000061">
    <property type="protein sequence ID" value="MBW4548395.1"/>
    <property type="molecule type" value="Genomic_DNA"/>
</dbReference>
<organism evidence="4 5">
    <name type="scientific">Symplocastrum torsivum CPER-KK1</name>
    <dbReference type="NCBI Taxonomy" id="450513"/>
    <lineage>
        <taxon>Bacteria</taxon>
        <taxon>Bacillati</taxon>
        <taxon>Cyanobacteriota</taxon>
        <taxon>Cyanophyceae</taxon>
        <taxon>Oscillatoriophycideae</taxon>
        <taxon>Oscillatoriales</taxon>
        <taxon>Microcoleaceae</taxon>
        <taxon>Symplocastrum</taxon>
    </lineage>
</organism>
<dbReference type="InterPro" id="IPR001296">
    <property type="entry name" value="Glyco_trans_1"/>
</dbReference>
<keyword evidence="1" id="KW-0808">Transferase</keyword>
<dbReference type="GO" id="GO:0016757">
    <property type="term" value="F:glycosyltransferase activity"/>
    <property type="evidence" value="ECO:0007669"/>
    <property type="project" value="InterPro"/>
</dbReference>
<name>A0A951PQL4_9CYAN</name>
<dbReference type="GO" id="GO:0009103">
    <property type="term" value="P:lipopolysaccharide biosynthetic process"/>
    <property type="evidence" value="ECO:0007669"/>
    <property type="project" value="TreeGrafter"/>
</dbReference>